<proteinExistence type="predicted"/>
<name>A0A081D016_9HYPH</name>
<accession>A0A081D016</accession>
<reference evidence="1 2" key="1">
    <citation type="submission" date="2014-08" db="EMBL/GenBank/DDBJ databases">
        <title>Whole genome shotgun sequence of Rhizobium rubi NBRC 13261.</title>
        <authorList>
            <person name="Katano-Makiyama Y."/>
            <person name="Hosoyama A."/>
            <person name="Hashimoto M."/>
            <person name="Hosoyama Y."/>
            <person name="Noguchi M."/>
            <person name="Tsuchikane K."/>
            <person name="Uohara A."/>
            <person name="Ohji S."/>
            <person name="Ichikawa N."/>
            <person name="Kimura A."/>
            <person name="Yamazoe A."/>
            <person name="Fujita N."/>
        </authorList>
    </citation>
    <scope>NUCLEOTIDE SEQUENCE [LARGE SCALE GENOMIC DNA]</scope>
    <source>
        <strain evidence="1 2">NBRC 13261</strain>
    </source>
</reference>
<protein>
    <submittedName>
        <fullName evidence="1">Uncharacterized protein</fullName>
    </submittedName>
</protein>
<dbReference type="EMBL" id="BBJU01000024">
    <property type="protein sequence ID" value="GAK72262.1"/>
    <property type="molecule type" value="Genomic_DNA"/>
</dbReference>
<dbReference type="OrthoDB" id="8290121at2"/>
<dbReference type="Proteomes" id="UP000028701">
    <property type="component" value="Unassembled WGS sequence"/>
</dbReference>
<dbReference type="AlphaFoldDB" id="A0A081D016"/>
<evidence type="ECO:0000313" key="1">
    <source>
        <dbReference type="EMBL" id="GAK72262.1"/>
    </source>
</evidence>
<gene>
    <name evidence="1" type="ORF">RRU01S_24_01380</name>
</gene>
<comment type="caution">
    <text evidence="1">The sequence shown here is derived from an EMBL/GenBank/DDBJ whole genome shotgun (WGS) entry which is preliminary data.</text>
</comment>
<organism evidence="1 2">
    <name type="scientific">Agrobacterium rubi TR3 = NBRC 13261</name>
    <dbReference type="NCBI Taxonomy" id="1368415"/>
    <lineage>
        <taxon>Bacteria</taxon>
        <taxon>Pseudomonadati</taxon>
        <taxon>Pseudomonadota</taxon>
        <taxon>Alphaproteobacteria</taxon>
        <taxon>Hyphomicrobiales</taxon>
        <taxon>Rhizobiaceae</taxon>
        <taxon>Rhizobium/Agrobacterium group</taxon>
        <taxon>Agrobacterium</taxon>
    </lineage>
</organism>
<sequence length="283" mass="32372">MILFHHTSVSLAEGILASQLNQGHVTRRSEEPLRDVVWLTTDERHEGHGLTTGEQLDPVHRSYVEKVEQTKLRQGRVWTADKTRIRIKVKIPTRDRKLFNYSAWSRKNDGPRFAKFMGLSCVESVAGLNASELERVMLMTATKEETWYLSFRPIDPKEFEEVLYRTEDGYIPYDFELHGRHELENVGIYSAGKAALEELREVVASRHGYDRASAVVTCADLAMPANVVVRGGGINVAFNLDTLRRLEGSAGPYEEEIVAWIERHRLDLNEAWQKSRTQLISYS</sequence>
<dbReference type="RefSeq" id="WP_045231725.1">
    <property type="nucleotide sequence ID" value="NZ_BBJU01000024.1"/>
</dbReference>
<evidence type="ECO:0000313" key="2">
    <source>
        <dbReference type="Proteomes" id="UP000028701"/>
    </source>
</evidence>